<evidence type="ECO:0000256" key="2">
    <source>
        <dbReference type="ARBA" id="ARBA00022840"/>
    </source>
</evidence>
<dbReference type="InterPro" id="IPR000873">
    <property type="entry name" value="AMP-dep_synth/lig_dom"/>
</dbReference>
<reference evidence="4" key="1">
    <citation type="journal article" date="2020" name="mSystems">
        <title>Genome- and Community-Level Interaction Insights into Carbon Utilization and Element Cycling Functions of Hydrothermarchaeota in Hydrothermal Sediment.</title>
        <authorList>
            <person name="Zhou Z."/>
            <person name="Liu Y."/>
            <person name="Xu W."/>
            <person name="Pan J."/>
            <person name="Luo Z.H."/>
            <person name="Li M."/>
        </authorList>
    </citation>
    <scope>NUCLEOTIDE SEQUENCE [LARGE SCALE GENOMIC DNA]</scope>
    <source>
        <strain evidence="4">HyVt-458</strain>
    </source>
</reference>
<protein>
    <submittedName>
        <fullName evidence="4">Long-chain fatty acid--CoA ligase</fullName>
    </submittedName>
</protein>
<name>A0A831RWA7_9GAMM</name>
<dbReference type="PROSITE" id="PS00455">
    <property type="entry name" value="AMP_BINDING"/>
    <property type="match status" value="1"/>
</dbReference>
<dbReference type="EMBL" id="DRLF01000020">
    <property type="protein sequence ID" value="HEC05318.1"/>
    <property type="molecule type" value="Genomic_DNA"/>
</dbReference>
<keyword evidence="2" id="KW-0067">ATP-binding</keyword>
<evidence type="ECO:0000259" key="3">
    <source>
        <dbReference type="Pfam" id="PF00501"/>
    </source>
</evidence>
<dbReference type="InterPro" id="IPR020459">
    <property type="entry name" value="AMP-binding"/>
</dbReference>
<dbReference type="PANTHER" id="PTHR43272">
    <property type="entry name" value="LONG-CHAIN-FATTY-ACID--COA LIGASE"/>
    <property type="match status" value="1"/>
</dbReference>
<dbReference type="InterPro" id="IPR020845">
    <property type="entry name" value="AMP-binding_CS"/>
</dbReference>
<dbReference type="Pfam" id="PF23562">
    <property type="entry name" value="AMP-binding_C_3"/>
    <property type="match status" value="1"/>
</dbReference>
<keyword evidence="4" id="KW-0436">Ligase</keyword>
<feature type="domain" description="AMP-dependent synthetase/ligase" evidence="3">
    <location>
        <begin position="5"/>
        <end position="372"/>
    </location>
</feature>
<dbReference type="CDD" id="cd05907">
    <property type="entry name" value="VL_LC_FACS_like"/>
    <property type="match status" value="1"/>
</dbReference>
<feature type="non-terminal residue" evidence="4">
    <location>
        <position position="1"/>
    </location>
</feature>
<gene>
    <name evidence="4" type="ORF">ENJ12_00565</name>
</gene>
<keyword evidence="1" id="KW-0547">Nucleotide-binding</keyword>
<dbReference type="PRINTS" id="PR00154">
    <property type="entry name" value="AMPBINDING"/>
</dbReference>
<organism evidence="4">
    <name type="scientific">Thiolapillus brandeum</name>
    <dbReference type="NCBI Taxonomy" id="1076588"/>
    <lineage>
        <taxon>Bacteria</taxon>
        <taxon>Pseudomonadati</taxon>
        <taxon>Pseudomonadota</taxon>
        <taxon>Gammaproteobacteria</taxon>
        <taxon>Chromatiales</taxon>
        <taxon>Sedimenticolaceae</taxon>
        <taxon>Thiolapillus</taxon>
    </lineage>
</organism>
<evidence type="ECO:0000313" key="4">
    <source>
        <dbReference type="EMBL" id="HEC05318.1"/>
    </source>
</evidence>
<dbReference type="GO" id="GO:0016020">
    <property type="term" value="C:membrane"/>
    <property type="evidence" value="ECO:0007669"/>
    <property type="project" value="TreeGrafter"/>
</dbReference>
<dbReference type="GO" id="GO:0004467">
    <property type="term" value="F:long-chain fatty acid-CoA ligase activity"/>
    <property type="evidence" value="ECO:0007669"/>
    <property type="project" value="TreeGrafter"/>
</dbReference>
<proteinExistence type="predicted"/>
<dbReference type="Gene3D" id="3.40.50.12780">
    <property type="entry name" value="N-terminal domain of ligase-like"/>
    <property type="match status" value="1"/>
</dbReference>
<dbReference type="PANTHER" id="PTHR43272:SF33">
    <property type="entry name" value="AMP-BINDING DOMAIN-CONTAINING PROTEIN-RELATED"/>
    <property type="match status" value="1"/>
</dbReference>
<evidence type="ECO:0000256" key="1">
    <source>
        <dbReference type="ARBA" id="ARBA00022741"/>
    </source>
</evidence>
<dbReference type="AlphaFoldDB" id="A0A831RWA7"/>
<sequence>RWQRALSKSGLQAGERVVIMCHNAWEWVICDQATLGLGLVLVPVFMNDRAENIVWISNDCSASLLVIEGQEQWDTLRESIDQLESIRDIVSLKKIEDPHPKLKSLGEWLPQEPYTLDLIANEAAPEELATIVYTSGTTGRPKGVMLSHHNIIWNIHAALHFFDIGPDNVFLSFLPLSHTFERTVGYYLAMVCGCTTAYNRSIPQLAEDLSLIRPTLLVSVPRIFERIYGRIMDKLAEESTVKQKLFKAAIDIGWKKFEYDQGRGKWSSSLLLQPLLDALVGSKVRQRLGGRLRFTVCGGAALSPDVARMFIGLGIPVTQGYGLTETSPIIAANPLENNIPASVGLPLPGVEVKISDEGELLTRSPSIMLGYWNKPEATADMIDGEHWLHTGDKARIEDEHIFITGRLKEIIVLSTGEKIPPADMENAITLDPLIEQAMVIGEGKPYLSVLVVPNPDRFDELCRSSGLKVGDPQNYNNEVILAEVLVRVQKQLSAFPGYAKIHKVAILHEPMTPENGLLTPTLKLRRNRVLMYFTDEVTNLYSGH</sequence>
<dbReference type="InterPro" id="IPR042099">
    <property type="entry name" value="ANL_N_sf"/>
</dbReference>
<dbReference type="GO" id="GO:0005524">
    <property type="term" value="F:ATP binding"/>
    <property type="evidence" value="ECO:0007669"/>
    <property type="project" value="UniProtKB-KW"/>
</dbReference>
<comment type="caution">
    <text evidence="4">The sequence shown here is derived from an EMBL/GenBank/DDBJ whole genome shotgun (WGS) entry which is preliminary data.</text>
</comment>
<dbReference type="Proteomes" id="UP000886339">
    <property type="component" value="Unassembled WGS sequence"/>
</dbReference>
<dbReference type="SUPFAM" id="SSF56801">
    <property type="entry name" value="Acetyl-CoA synthetase-like"/>
    <property type="match status" value="1"/>
</dbReference>
<accession>A0A831RWA7</accession>
<dbReference type="Pfam" id="PF00501">
    <property type="entry name" value="AMP-binding"/>
    <property type="match status" value="1"/>
</dbReference>